<dbReference type="InterPro" id="IPR003591">
    <property type="entry name" value="Leu-rich_rpt_typical-subtyp"/>
</dbReference>
<dbReference type="Pfam" id="PF13855">
    <property type="entry name" value="LRR_8"/>
    <property type="match status" value="2"/>
</dbReference>
<dbReference type="InterPro" id="IPR001611">
    <property type="entry name" value="Leu-rich_rpt"/>
</dbReference>
<keyword evidence="1" id="KW-0433">Leucine-rich repeat</keyword>
<protein>
    <submittedName>
        <fullName evidence="4">Uncharacterized protein</fullName>
    </submittedName>
</protein>
<dbReference type="Ensembl" id="ENSEBUT00000023456.1">
    <property type="protein sequence ID" value="ENSEBUP00000022880.1"/>
    <property type="gene ID" value="ENSEBUG00000014101.1"/>
</dbReference>
<reference evidence="4" key="1">
    <citation type="submission" date="2025-08" db="UniProtKB">
        <authorList>
            <consortium name="Ensembl"/>
        </authorList>
    </citation>
    <scope>IDENTIFICATION</scope>
</reference>
<evidence type="ECO:0000313" key="4">
    <source>
        <dbReference type="Ensembl" id="ENSEBUP00000022880.1"/>
    </source>
</evidence>
<sequence length="350" mass="39351">MAFFFLISAAVLASTFHCPERCHCDPTMKSLHCMGPMRLTELPARFRPSIEHLHMSLSNESVLNRTAVGAFSHLRVIVLSRCGLQRFSEEALPEMWHLRQLDLSYNFFQHLPADFSNGLWALQNLILSSNRIAHLTAMSLKGFDSLEKLFLDDNGMTSIEPNAFGTLTRLRQLKLNGNRLVDLPAGTFWGLRDLEVLDLHGSCVKNLDDFTFAFLGSLSILALDHNNLTAINYKVFAFSVAGISFYHLYCFCMFGNSWVCDCDLQHAFSKLHATHHLALSDYANLRCHRPLPLQNHTLASVDSQLCIAETATVLVLALSVAHYSHRCDCHGRASAQTQLDSTLVQRRRTA</sequence>
<dbReference type="GO" id="GO:0005886">
    <property type="term" value="C:plasma membrane"/>
    <property type="evidence" value="ECO:0007669"/>
    <property type="project" value="TreeGrafter"/>
</dbReference>
<evidence type="ECO:0000256" key="3">
    <source>
        <dbReference type="SAM" id="SignalP"/>
    </source>
</evidence>
<evidence type="ECO:0000256" key="1">
    <source>
        <dbReference type="ARBA" id="ARBA00022614"/>
    </source>
</evidence>
<keyword evidence="5" id="KW-1185">Reference proteome</keyword>
<accession>A0A8C4R1U8</accession>
<proteinExistence type="predicted"/>
<dbReference type="InterPro" id="IPR032675">
    <property type="entry name" value="LRR_dom_sf"/>
</dbReference>
<dbReference type="SMART" id="SM00369">
    <property type="entry name" value="LRR_TYP"/>
    <property type="match status" value="6"/>
</dbReference>
<organism evidence="4 5">
    <name type="scientific">Eptatretus burgeri</name>
    <name type="common">Inshore hagfish</name>
    <dbReference type="NCBI Taxonomy" id="7764"/>
    <lineage>
        <taxon>Eukaryota</taxon>
        <taxon>Metazoa</taxon>
        <taxon>Chordata</taxon>
        <taxon>Craniata</taxon>
        <taxon>Vertebrata</taxon>
        <taxon>Cyclostomata</taxon>
        <taxon>Myxini</taxon>
        <taxon>Myxiniformes</taxon>
        <taxon>Myxinidae</taxon>
        <taxon>Eptatretinae</taxon>
        <taxon>Eptatretus</taxon>
    </lineage>
</organism>
<dbReference type="PANTHER" id="PTHR24369">
    <property type="entry name" value="ANTIGEN BSP, PUTATIVE-RELATED"/>
    <property type="match status" value="1"/>
</dbReference>
<dbReference type="InterPro" id="IPR050541">
    <property type="entry name" value="LRR_TM_domain-containing"/>
</dbReference>
<name>A0A8C4R1U8_EPTBU</name>
<feature type="chain" id="PRO_5034935409" evidence="3">
    <location>
        <begin position="25"/>
        <end position="350"/>
    </location>
</feature>
<keyword evidence="3" id="KW-0732">Signal</keyword>
<evidence type="ECO:0000313" key="5">
    <source>
        <dbReference type="Proteomes" id="UP000694388"/>
    </source>
</evidence>
<reference evidence="4" key="2">
    <citation type="submission" date="2025-09" db="UniProtKB">
        <authorList>
            <consortium name="Ensembl"/>
        </authorList>
    </citation>
    <scope>IDENTIFICATION</scope>
</reference>
<feature type="signal peptide" evidence="3">
    <location>
        <begin position="1"/>
        <end position="24"/>
    </location>
</feature>
<dbReference type="GeneTree" id="ENSGT00940000167587"/>
<dbReference type="SUPFAM" id="SSF52058">
    <property type="entry name" value="L domain-like"/>
    <property type="match status" value="1"/>
</dbReference>
<keyword evidence="2" id="KW-0677">Repeat</keyword>
<dbReference type="PANTHER" id="PTHR24369:SF211">
    <property type="entry name" value="LEUCINE-RICH REPEAT-CONTAINING PROTEIN 15-LIKE"/>
    <property type="match status" value="1"/>
</dbReference>
<evidence type="ECO:0000256" key="2">
    <source>
        <dbReference type="ARBA" id="ARBA00022737"/>
    </source>
</evidence>
<dbReference type="Proteomes" id="UP000694388">
    <property type="component" value="Unplaced"/>
</dbReference>
<dbReference type="OMA" id="YIEWDSF"/>
<dbReference type="Gene3D" id="3.80.10.10">
    <property type="entry name" value="Ribonuclease Inhibitor"/>
    <property type="match status" value="1"/>
</dbReference>
<dbReference type="AlphaFoldDB" id="A0A8C4R1U8"/>